<gene>
    <name evidence="1" type="ORF">LR394_32825</name>
</gene>
<dbReference type="EMBL" id="JAJOMB010000024">
    <property type="protein sequence ID" value="MCD5315691.1"/>
    <property type="molecule type" value="Genomic_DNA"/>
</dbReference>
<dbReference type="Proteomes" id="UP001138997">
    <property type="component" value="Unassembled WGS sequence"/>
</dbReference>
<evidence type="ECO:0000313" key="1">
    <source>
        <dbReference type="EMBL" id="MCD5315691.1"/>
    </source>
</evidence>
<sequence length="319" mass="34848">MTTRTVRETEHSVEVQAPADQVYALVADVSSWPQIFPPTIHAESLSRRGDTEQIQIWATANGEAKTWTSERVHDPAALSVSFRQRKSQHPVGGMGGRWVVEPLSDAHCRVRLLHDFFAAGDDPADLEWISQAVERNSTSELGALKAGAEASSAGRLFTFEDTVTVQAGAEGVYDFLNDAQLWSQRLPHVARVRLEENTPGLQVLEMDTSTKDGSTHTTRSIRVCRPHRSIVYKQIVLPALMDLHTGRWLITPAGPEEVQVSSRHTVQLNRSRISEVLGPDATVESAQAMVRQALSGNSMTTLHAAKAHAQALAQAPAGS</sequence>
<keyword evidence="2" id="KW-1185">Reference proteome</keyword>
<organism evidence="1 2">
    <name type="scientific">Kineosporia babensis</name>
    <dbReference type="NCBI Taxonomy" id="499548"/>
    <lineage>
        <taxon>Bacteria</taxon>
        <taxon>Bacillati</taxon>
        <taxon>Actinomycetota</taxon>
        <taxon>Actinomycetes</taxon>
        <taxon>Kineosporiales</taxon>
        <taxon>Kineosporiaceae</taxon>
        <taxon>Kineosporia</taxon>
    </lineage>
</organism>
<name>A0A9X1NL32_9ACTN</name>
<reference evidence="1" key="1">
    <citation type="submission" date="2021-11" db="EMBL/GenBank/DDBJ databases">
        <title>Streptomyces corallinus and Kineosporia corallina sp. nov., two new coral-derived marine actinobacteria.</title>
        <authorList>
            <person name="Buangrab K."/>
            <person name="Sutthacheep M."/>
            <person name="Yeemin T."/>
            <person name="Harunari E."/>
            <person name="Igarashi Y."/>
            <person name="Sripreechasak P."/>
            <person name="Kanchanasin P."/>
            <person name="Tanasupawat S."/>
            <person name="Phongsopitanun W."/>
        </authorList>
    </citation>
    <scope>NUCLEOTIDE SEQUENCE</scope>
    <source>
        <strain evidence="1">JCM 31032</strain>
    </source>
</reference>
<proteinExistence type="predicted"/>
<dbReference type="Gene3D" id="3.30.530.20">
    <property type="match status" value="2"/>
</dbReference>
<dbReference type="Pfam" id="PF10604">
    <property type="entry name" value="Polyketide_cyc2"/>
    <property type="match status" value="2"/>
</dbReference>
<dbReference type="InterPro" id="IPR023393">
    <property type="entry name" value="START-like_dom_sf"/>
</dbReference>
<dbReference type="AlphaFoldDB" id="A0A9X1NL32"/>
<dbReference type="RefSeq" id="WP_231448512.1">
    <property type="nucleotide sequence ID" value="NZ_JAJOMB010000024.1"/>
</dbReference>
<dbReference type="InterPro" id="IPR019587">
    <property type="entry name" value="Polyketide_cyclase/dehydratase"/>
</dbReference>
<dbReference type="CDD" id="cd08861">
    <property type="entry name" value="OtcD1_ARO-CYC_like"/>
    <property type="match status" value="2"/>
</dbReference>
<accession>A0A9X1NL32</accession>
<evidence type="ECO:0000313" key="2">
    <source>
        <dbReference type="Proteomes" id="UP001138997"/>
    </source>
</evidence>
<dbReference type="SUPFAM" id="SSF55961">
    <property type="entry name" value="Bet v1-like"/>
    <property type="match status" value="2"/>
</dbReference>
<protein>
    <submittedName>
        <fullName evidence="1">Aromatase/cyclase</fullName>
    </submittedName>
</protein>
<comment type="caution">
    <text evidence="1">The sequence shown here is derived from an EMBL/GenBank/DDBJ whole genome shotgun (WGS) entry which is preliminary data.</text>
</comment>